<evidence type="ECO:0000256" key="3">
    <source>
        <dbReference type="SAM" id="MobiDB-lite"/>
    </source>
</evidence>
<evidence type="ECO:0000256" key="2">
    <source>
        <dbReference type="ARBA" id="ARBA00023315"/>
    </source>
</evidence>
<proteinExistence type="predicted"/>
<accession>A0A3L6RMV3</accession>
<dbReference type="InterPro" id="IPR023213">
    <property type="entry name" value="CAT-like_dom_sf"/>
</dbReference>
<dbReference type="STRING" id="4540.A0A3L6RMV3"/>
<feature type="compositionally biased region" description="Basic and acidic residues" evidence="3">
    <location>
        <begin position="159"/>
        <end position="175"/>
    </location>
</feature>
<organism evidence="4 5">
    <name type="scientific">Panicum miliaceum</name>
    <name type="common">Proso millet</name>
    <name type="synonym">Broomcorn millet</name>
    <dbReference type="NCBI Taxonomy" id="4540"/>
    <lineage>
        <taxon>Eukaryota</taxon>
        <taxon>Viridiplantae</taxon>
        <taxon>Streptophyta</taxon>
        <taxon>Embryophyta</taxon>
        <taxon>Tracheophyta</taxon>
        <taxon>Spermatophyta</taxon>
        <taxon>Magnoliopsida</taxon>
        <taxon>Liliopsida</taxon>
        <taxon>Poales</taxon>
        <taxon>Poaceae</taxon>
        <taxon>PACMAD clade</taxon>
        <taxon>Panicoideae</taxon>
        <taxon>Panicodae</taxon>
        <taxon>Paniceae</taxon>
        <taxon>Panicinae</taxon>
        <taxon>Panicum</taxon>
        <taxon>Panicum sect. Panicum</taxon>
    </lineage>
</organism>
<dbReference type="AlphaFoldDB" id="A0A3L6RMV3"/>
<keyword evidence="2" id="KW-0012">Acyltransferase</keyword>
<dbReference type="Proteomes" id="UP000275267">
    <property type="component" value="Unassembled WGS sequence"/>
</dbReference>
<name>A0A3L6RMV3_PANMI</name>
<feature type="compositionally biased region" description="Gly residues" evidence="3">
    <location>
        <begin position="133"/>
        <end position="142"/>
    </location>
</feature>
<reference evidence="5" key="1">
    <citation type="journal article" date="2019" name="Nat. Commun.">
        <title>The genome of broomcorn millet.</title>
        <authorList>
            <person name="Zou C."/>
            <person name="Miki D."/>
            <person name="Li D."/>
            <person name="Tang Q."/>
            <person name="Xiao L."/>
            <person name="Rajput S."/>
            <person name="Deng P."/>
            <person name="Jia W."/>
            <person name="Huang R."/>
            <person name="Zhang M."/>
            <person name="Sun Y."/>
            <person name="Hu J."/>
            <person name="Fu X."/>
            <person name="Schnable P.S."/>
            <person name="Li F."/>
            <person name="Zhang H."/>
            <person name="Feng B."/>
            <person name="Zhu X."/>
            <person name="Liu R."/>
            <person name="Schnable J.C."/>
            <person name="Zhu J.-K."/>
            <person name="Zhang H."/>
        </authorList>
    </citation>
    <scope>NUCLEOTIDE SEQUENCE [LARGE SCALE GENOMIC DNA]</scope>
</reference>
<evidence type="ECO:0000256" key="1">
    <source>
        <dbReference type="ARBA" id="ARBA00022679"/>
    </source>
</evidence>
<dbReference type="EMBL" id="PQIB02000008">
    <property type="protein sequence ID" value="RLN05382.1"/>
    <property type="molecule type" value="Genomic_DNA"/>
</dbReference>
<dbReference type="Gene3D" id="3.30.559.10">
    <property type="entry name" value="Chloramphenicol acetyltransferase-like domain"/>
    <property type="match status" value="1"/>
</dbReference>
<comment type="caution">
    <text evidence="4">The sequence shown here is derived from an EMBL/GenBank/DDBJ whole genome shotgun (WGS) entry which is preliminary data.</text>
</comment>
<protein>
    <submittedName>
        <fullName evidence="4">Uncharacterized protein</fullName>
    </submittedName>
</protein>
<dbReference type="OrthoDB" id="1862401at2759"/>
<sequence>MRHCGPVDGVLASLAAVHATVFPARGLCLGASVHHVACDDASTMPFIRTWAAACRIGLESDGGSEDAALSAPLVLDSSLVADPDDLRGKTLAGMARLAAPSLLLRRRRSRRWAASGCIRQPQQWRCTRAEMGQSGGRRGGVRVGRARASLGRQRRRRTQARDWGGEDCRGGERTRATGQRRRRWNGRTGIPRRARRRAGRRRVLG</sequence>
<dbReference type="InterPro" id="IPR051504">
    <property type="entry name" value="Plant_metabolite_acyltrans"/>
</dbReference>
<keyword evidence="5" id="KW-1185">Reference proteome</keyword>
<keyword evidence="1" id="KW-0808">Transferase</keyword>
<evidence type="ECO:0000313" key="4">
    <source>
        <dbReference type="EMBL" id="RLN05382.1"/>
    </source>
</evidence>
<dbReference type="GO" id="GO:0016747">
    <property type="term" value="F:acyltransferase activity, transferring groups other than amino-acyl groups"/>
    <property type="evidence" value="ECO:0007669"/>
    <property type="project" value="UniProtKB-ARBA"/>
</dbReference>
<feature type="region of interest" description="Disordered" evidence="3">
    <location>
        <begin position="130"/>
        <end position="205"/>
    </location>
</feature>
<evidence type="ECO:0000313" key="5">
    <source>
        <dbReference type="Proteomes" id="UP000275267"/>
    </source>
</evidence>
<dbReference type="PANTHER" id="PTHR31625">
    <property type="match status" value="1"/>
</dbReference>
<feature type="compositionally biased region" description="Basic residues" evidence="3">
    <location>
        <begin position="178"/>
        <end position="205"/>
    </location>
</feature>
<gene>
    <name evidence="4" type="ORF">C2845_PM13G22050</name>
</gene>